<keyword evidence="1" id="KW-0472">Membrane</keyword>
<evidence type="ECO:0000313" key="2">
    <source>
        <dbReference type="EMBL" id="EEH64353.1"/>
    </source>
</evidence>
<dbReference type="AlphaFoldDB" id="C0VY50"/>
<dbReference type="HOGENOM" id="CLU_2033079_0_0_11"/>
<feature type="transmembrane region" description="Helical" evidence="1">
    <location>
        <begin position="7"/>
        <end position="24"/>
    </location>
</feature>
<feature type="transmembrane region" description="Helical" evidence="1">
    <location>
        <begin position="81"/>
        <end position="98"/>
    </location>
</feature>
<feature type="transmembrane region" description="Helical" evidence="1">
    <location>
        <begin position="30"/>
        <end position="45"/>
    </location>
</feature>
<protein>
    <submittedName>
        <fullName evidence="2">Uncharacterized protein</fullName>
    </submittedName>
</protein>
<keyword evidence="1" id="KW-1133">Transmembrane helix</keyword>
<gene>
    <name evidence="2" type="ORF">HMPREF0044_0090</name>
</gene>
<proteinExistence type="predicted"/>
<dbReference type="RefSeq" id="WP_006547087.1">
    <property type="nucleotide sequence ID" value="NZ_DS999545.1"/>
</dbReference>
<comment type="caution">
    <text evidence="2">The sequence shown here is derived from an EMBL/GenBank/DDBJ whole genome shotgun (WGS) entry which is preliminary data.</text>
</comment>
<reference evidence="2 3" key="1">
    <citation type="submission" date="2009-01" db="EMBL/GenBank/DDBJ databases">
        <authorList>
            <person name="Qin X."/>
            <person name="Bachman B."/>
            <person name="Battles P."/>
            <person name="Bell A."/>
            <person name="Bess C."/>
            <person name="Bickham C."/>
            <person name="Chaboub L."/>
            <person name="Chen D."/>
            <person name="Coyle M."/>
            <person name="Deiros D.R."/>
            <person name="Dinh H."/>
            <person name="Forbes L."/>
            <person name="Fowler G."/>
            <person name="Francisco L."/>
            <person name="Fu Q."/>
            <person name="Gubbala S."/>
            <person name="Hale W."/>
            <person name="Han Y."/>
            <person name="Hemphill L."/>
            <person name="Highlander S.K."/>
            <person name="Hirani K."/>
            <person name="Hogues M."/>
            <person name="Jackson L."/>
            <person name="Jakkamsetti A."/>
            <person name="Javaid M."/>
            <person name="Jiang H."/>
            <person name="Korchina V."/>
            <person name="Kovar C."/>
            <person name="Lara F."/>
            <person name="Lee S."/>
            <person name="Mata R."/>
            <person name="Mathew T."/>
            <person name="Moen C."/>
            <person name="Morales K."/>
            <person name="Munidasa M."/>
            <person name="Nazareth L."/>
            <person name="Ngo R."/>
            <person name="Nguyen L."/>
            <person name="Okwuonu G."/>
            <person name="Ongeri F."/>
            <person name="Patil S."/>
            <person name="Petrosino J."/>
            <person name="Pham C."/>
            <person name="Pham P."/>
            <person name="Pu L.-L."/>
            <person name="Puazo M."/>
            <person name="Raj R."/>
            <person name="Reid J."/>
            <person name="Rouhana J."/>
            <person name="Saada N."/>
            <person name="Shang Y."/>
            <person name="Simmons D."/>
            <person name="Thornton R."/>
            <person name="Warren J."/>
            <person name="Weissenberger G."/>
            <person name="Zhang J."/>
            <person name="Zhang L."/>
            <person name="Zhou C."/>
            <person name="Zhu D."/>
            <person name="Muzny D."/>
            <person name="Worley K."/>
            <person name="Gibbs R."/>
        </authorList>
    </citation>
    <scope>NUCLEOTIDE SEQUENCE [LARGE SCALE GENOMIC DNA]</scope>
    <source>
        <strain evidence="2 3">DSM 15436</strain>
    </source>
</reference>
<organism evidence="2 3">
    <name type="scientific">Gleimia coleocanis DSM 15436</name>
    <dbReference type="NCBI Taxonomy" id="525245"/>
    <lineage>
        <taxon>Bacteria</taxon>
        <taxon>Bacillati</taxon>
        <taxon>Actinomycetota</taxon>
        <taxon>Actinomycetes</taxon>
        <taxon>Actinomycetales</taxon>
        <taxon>Actinomycetaceae</taxon>
        <taxon>Gleimia</taxon>
    </lineage>
</organism>
<dbReference type="EMBL" id="ACFG01000004">
    <property type="protein sequence ID" value="EEH64353.1"/>
    <property type="molecule type" value="Genomic_DNA"/>
</dbReference>
<sequence>MDLLRRIIAMLIVFGLAIASPYGIERWIRYMLTPVIFALLFYSPTTLKDPKTRGMPMLLRFIAGVITFLMSFLAYFELTSIVQIPFAVIFSVLIFAPVKSEADEKAEAESAKQASHAGLSS</sequence>
<evidence type="ECO:0000313" key="3">
    <source>
        <dbReference type="Proteomes" id="UP000010301"/>
    </source>
</evidence>
<name>C0VY50_9ACTO</name>
<keyword evidence="3" id="KW-1185">Reference proteome</keyword>
<dbReference type="Proteomes" id="UP000010301">
    <property type="component" value="Unassembled WGS sequence"/>
</dbReference>
<feature type="transmembrane region" description="Helical" evidence="1">
    <location>
        <begin position="57"/>
        <end position="75"/>
    </location>
</feature>
<accession>C0VY50</accession>
<keyword evidence="1" id="KW-0812">Transmembrane</keyword>
<evidence type="ECO:0000256" key="1">
    <source>
        <dbReference type="SAM" id="Phobius"/>
    </source>
</evidence>